<dbReference type="SUPFAM" id="SSF53335">
    <property type="entry name" value="S-adenosyl-L-methionine-dependent methyltransferases"/>
    <property type="match status" value="1"/>
</dbReference>
<dbReference type="Gene3D" id="3.40.50.150">
    <property type="entry name" value="Vaccinia Virus protein VP39"/>
    <property type="match status" value="1"/>
</dbReference>
<keyword evidence="4" id="KW-1185">Reference proteome</keyword>
<dbReference type="EMBL" id="KL198037">
    <property type="protein sequence ID" value="KDQ14449.1"/>
    <property type="molecule type" value="Genomic_DNA"/>
</dbReference>
<name>A0A067MG15_BOTB1</name>
<feature type="domain" description="Methyltransferase" evidence="2">
    <location>
        <begin position="169"/>
        <end position="271"/>
    </location>
</feature>
<dbReference type="InterPro" id="IPR041698">
    <property type="entry name" value="Methyltransf_25"/>
</dbReference>
<evidence type="ECO:0000256" key="1">
    <source>
        <dbReference type="SAM" id="MobiDB-lite"/>
    </source>
</evidence>
<protein>
    <recommendedName>
        <fullName evidence="2">Methyltransferase domain-containing protein</fullName>
    </recommendedName>
</protein>
<feature type="compositionally biased region" description="Acidic residues" evidence="1">
    <location>
        <begin position="440"/>
        <end position="449"/>
    </location>
</feature>
<dbReference type="CDD" id="cd02440">
    <property type="entry name" value="AdoMet_MTases"/>
    <property type="match status" value="1"/>
</dbReference>
<dbReference type="InterPro" id="IPR029063">
    <property type="entry name" value="SAM-dependent_MTases_sf"/>
</dbReference>
<proteinExistence type="predicted"/>
<sequence>MLRKSMENVRRRHMLQAAHDTVPTVCANPSSSAITFAMPHPSRLRKLSAQKRAASSILKRSHHLQPATLDRFRLDDKVDFPSVECVEERLRSPCAEDIGFPEYTPYEPREFVWREGTRCHGYNEQLAPYPVSYDSVMLEADRHALHLLTLVAPHKLTFHNFGSNPPKNVLDLGCGDGAWIRQALCTWTHSHFTGFDLANIQTSHAGSSSARLSDSTLNRVKWKHGNFLHEVLPFPNKSFDFIRVAYMNLSIPSEKLPFVMGELQRVLAPEGVLEIIDEDLYFSSLPAPNSTDERLENDFKMLLEERRLTSNLNQLQGLLNERFGAGEEQPPIELVTAALDEALSKRKAHKVLGTPPPPAGLILLPDTLIPMVPEQLEPHLSRVAHILLGCKGALWKQRLMSSPDASNEEFEEDMHNYERNRYSRIGLSPPASSFSSMWDSDTDDEDSPSSDESLRSQCANVLGRRSKRKAERPSSPSLSHGFCLRPARTIRVWHAMRPLH</sequence>
<dbReference type="STRING" id="930990.A0A067MG15"/>
<dbReference type="OrthoDB" id="2013972at2759"/>
<dbReference type="Pfam" id="PF13649">
    <property type="entry name" value="Methyltransf_25"/>
    <property type="match status" value="1"/>
</dbReference>
<dbReference type="Proteomes" id="UP000027195">
    <property type="component" value="Unassembled WGS sequence"/>
</dbReference>
<evidence type="ECO:0000313" key="4">
    <source>
        <dbReference type="Proteomes" id="UP000027195"/>
    </source>
</evidence>
<dbReference type="HOGENOM" id="CLU_545101_0_0_1"/>
<dbReference type="AlphaFoldDB" id="A0A067MG15"/>
<gene>
    <name evidence="3" type="ORF">BOTBODRAFT_55308</name>
</gene>
<reference evidence="4" key="1">
    <citation type="journal article" date="2014" name="Proc. Natl. Acad. Sci. U.S.A.">
        <title>Extensive sampling of basidiomycete genomes demonstrates inadequacy of the white-rot/brown-rot paradigm for wood decay fungi.</title>
        <authorList>
            <person name="Riley R."/>
            <person name="Salamov A.A."/>
            <person name="Brown D.W."/>
            <person name="Nagy L.G."/>
            <person name="Floudas D."/>
            <person name="Held B.W."/>
            <person name="Levasseur A."/>
            <person name="Lombard V."/>
            <person name="Morin E."/>
            <person name="Otillar R."/>
            <person name="Lindquist E.A."/>
            <person name="Sun H."/>
            <person name="LaButti K.M."/>
            <person name="Schmutz J."/>
            <person name="Jabbour D."/>
            <person name="Luo H."/>
            <person name="Baker S.E."/>
            <person name="Pisabarro A.G."/>
            <person name="Walton J.D."/>
            <person name="Blanchette R.A."/>
            <person name="Henrissat B."/>
            <person name="Martin F."/>
            <person name="Cullen D."/>
            <person name="Hibbett D.S."/>
            <person name="Grigoriev I.V."/>
        </authorList>
    </citation>
    <scope>NUCLEOTIDE SEQUENCE [LARGE SCALE GENOMIC DNA]</scope>
    <source>
        <strain evidence="4">FD-172 SS1</strain>
    </source>
</reference>
<evidence type="ECO:0000259" key="2">
    <source>
        <dbReference type="Pfam" id="PF13649"/>
    </source>
</evidence>
<feature type="region of interest" description="Disordered" evidence="1">
    <location>
        <begin position="433"/>
        <end position="479"/>
    </location>
</feature>
<dbReference type="PANTHER" id="PTHR43591">
    <property type="entry name" value="METHYLTRANSFERASE"/>
    <property type="match status" value="1"/>
</dbReference>
<dbReference type="InParanoid" id="A0A067MG15"/>
<organism evidence="3 4">
    <name type="scientific">Botryobasidium botryosum (strain FD-172 SS1)</name>
    <dbReference type="NCBI Taxonomy" id="930990"/>
    <lineage>
        <taxon>Eukaryota</taxon>
        <taxon>Fungi</taxon>
        <taxon>Dikarya</taxon>
        <taxon>Basidiomycota</taxon>
        <taxon>Agaricomycotina</taxon>
        <taxon>Agaricomycetes</taxon>
        <taxon>Cantharellales</taxon>
        <taxon>Botryobasidiaceae</taxon>
        <taxon>Botryobasidium</taxon>
    </lineage>
</organism>
<evidence type="ECO:0000313" key="3">
    <source>
        <dbReference type="EMBL" id="KDQ14449.1"/>
    </source>
</evidence>
<accession>A0A067MG15</accession>